<name>A0A9P1J265_9PELO</name>
<dbReference type="PROSITE" id="PS50200">
    <property type="entry name" value="RA"/>
    <property type="match status" value="2"/>
</dbReference>
<accession>A0A9P1J265</accession>
<feature type="compositionally biased region" description="Basic and acidic residues" evidence="3">
    <location>
        <begin position="241"/>
        <end position="252"/>
    </location>
</feature>
<dbReference type="PROSITE" id="PS50007">
    <property type="entry name" value="PIPLC_X_DOMAIN"/>
    <property type="match status" value="1"/>
</dbReference>
<evidence type="ECO:0000313" key="7">
    <source>
        <dbReference type="EMBL" id="CAI5455285.1"/>
    </source>
</evidence>
<dbReference type="PROSITE" id="PS50004">
    <property type="entry name" value="C2"/>
    <property type="match status" value="1"/>
</dbReference>
<dbReference type="Pfam" id="PF00788">
    <property type="entry name" value="RA"/>
    <property type="match status" value="2"/>
</dbReference>
<keyword evidence="2" id="KW-0378">Hydrolase</keyword>
<feature type="domain" description="Ras-associating" evidence="6">
    <location>
        <begin position="855"/>
        <end position="955"/>
    </location>
</feature>
<comment type="caution">
    <text evidence="7">The sequence shown here is derived from an EMBL/GenBank/DDBJ whole genome shotgun (WGS) entry which is preliminary data.</text>
</comment>
<dbReference type="InterPro" id="IPR029071">
    <property type="entry name" value="Ubiquitin-like_domsf"/>
</dbReference>
<dbReference type="EC" id="3.1.4.11" evidence="2"/>
<gene>
    <name evidence="7" type="ORF">CAMP_LOCUS17922</name>
</gene>
<dbReference type="Gene3D" id="3.10.20.90">
    <property type="entry name" value="Phosphatidylinositol 3-kinase Catalytic Subunit, Chain A, domain 1"/>
    <property type="match status" value="2"/>
</dbReference>
<feature type="region of interest" description="Disordered" evidence="3">
    <location>
        <begin position="341"/>
        <end position="388"/>
    </location>
</feature>
<dbReference type="GO" id="GO:0048015">
    <property type="term" value="P:phosphatidylinositol-mediated signaling"/>
    <property type="evidence" value="ECO:0007669"/>
    <property type="project" value="TreeGrafter"/>
</dbReference>
<dbReference type="SMART" id="SM00239">
    <property type="entry name" value="C2"/>
    <property type="match status" value="1"/>
</dbReference>
<dbReference type="InterPro" id="IPR046973">
    <property type="entry name" value="PLC-epsilon1_cat"/>
</dbReference>
<feature type="compositionally biased region" description="Acidic residues" evidence="3">
    <location>
        <begin position="216"/>
        <end position="240"/>
    </location>
</feature>
<dbReference type="FunFam" id="2.60.40.150:FF:000183">
    <property type="entry name" value="Phosphoinositide phospholipase C"/>
    <property type="match status" value="1"/>
</dbReference>
<evidence type="ECO:0000259" key="5">
    <source>
        <dbReference type="PROSITE" id="PS50008"/>
    </source>
</evidence>
<dbReference type="InterPro" id="IPR000159">
    <property type="entry name" value="RA_dom"/>
</dbReference>
<dbReference type="SMART" id="SM00148">
    <property type="entry name" value="PLCXc"/>
    <property type="match status" value="1"/>
</dbReference>
<dbReference type="InterPro" id="IPR000909">
    <property type="entry name" value="PLipase_C_PInositol-sp_X_dom"/>
</dbReference>
<sequence length="1010" mass="113003">MSFEGFTRFLCDPVNFAFVPETIEPDEDELKYPLSHYYINSSHNTYLTGHQLKGPSSSEMYRQVLLTGCRCVELDCWDGDDGLPLIYHGHTLVSKIGFRQVVEIIKKSAFLTSDLPVILSIENHCSLQQQAKMAQMFKTVLGDLLVGNFLFEADFSDSPRLPSPLQLRNKILIKNKKMIVDPPQPLPVLERGTVQRGETQITLHRKQSKNSYESSTVDEVEDDDLDEFLDDEENEDDENEEINRTEKDDSPKASKRTGKAGTGNIKQQDSLCSDHSGDQNKPSTSKQLNETKIDDEALYAQLAQNAMRNQQPRKNNTGIQIAPELSDIVIYMQATKFKGFPPVDGIQSPRMTDDQPNSASLSFSSRARTPSNLLNTPTPPRRQRSSTALSQELTADYMASSRPNATATCYQVTSLNENAAKKLMKRHPAKCISYTRDHLIRTYPSAKHYDSSNFNPINCWAHGMQMVALNFQTPDVIMAVNQAMFEQSGNCGFQLKPRCLWDESHLLYNKFLPLSKDIAGHSALLLNLTIISGQHVYPNTHYASLYIEVEVIGIPNDCVREKSKVVQRNSVNPIWNHTTQLRIACVDLAFLRIAVCDSGQNGKVVAHRVVPVQCIRPGFRHLPLRTPTNLPIDNAMIFLRTRFEQEEHIYLHDDDSNAYCNLEHTLAYRTDMTPGLSPTPILKKQIFVLRITGAFADETAITVHSESGSTVKTVMQQALLNAGKNADQVEEYVLIEEAIPSQSGEDPIDQRVLPLNEPIMDAVACWNGSMRRFVLRKKGSDPSSRAWITSIIKSGTTSSTSVAPSPLTNIKSASSTQLHGRSLDSEAIGEHLEVTEGKWLNPRARSMGDTFLVCVHNVSEDQPYAILRASINSTASDIIRQVFVKARRPNIDETEYVLVEETSDDSKAPSTGPMSNKYNSNNRTVSRVLSSNENVWKAQSRWKSMGRFVLENRKDTVHATLEKGRRVTAESSSTCSSSSRKISLSSVRSIGLPRRISRFGKSLTMDAGHK</sequence>
<dbReference type="CDD" id="cd01780">
    <property type="entry name" value="RA2_PLC-epsilon"/>
    <property type="match status" value="1"/>
</dbReference>
<dbReference type="GO" id="GO:0016042">
    <property type="term" value="P:lipid catabolic process"/>
    <property type="evidence" value="ECO:0007669"/>
    <property type="project" value="UniProtKB-KW"/>
</dbReference>
<feature type="compositionally biased region" description="Polar residues" evidence="3">
    <location>
        <begin position="908"/>
        <end position="921"/>
    </location>
</feature>
<reference evidence="7" key="1">
    <citation type="submission" date="2022-11" db="EMBL/GenBank/DDBJ databases">
        <authorList>
            <person name="Kikuchi T."/>
        </authorList>
    </citation>
    <scope>NUCLEOTIDE SEQUENCE</scope>
    <source>
        <strain evidence="7">PS1010</strain>
    </source>
</reference>
<evidence type="ECO:0000259" key="4">
    <source>
        <dbReference type="PROSITE" id="PS50004"/>
    </source>
</evidence>
<evidence type="ECO:0000259" key="6">
    <source>
        <dbReference type="PROSITE" id="PS50200"/>
    </source>
</evidence>
<dbReference type="InterPro" id="IPR035892">
    <property type="entry name" value="C2_domain_sf"/>
</dbReference>
<protein>
    <recommendedName>
        <fullName evidence="2">Phosphoinositide phospholipase C</fullName>
        <ecNumber evidence="2">3.1.4.11</ecNumber>
    </recommendedName>
</protein>
<dbReference type="Proteomes" id="UP001152747">
    <property type="component" value="Unassembled WGS sequence"/>
</dbReference>
<dbReference type="EMBL" id="CANHGI010000006">
    <property type="protein sequence ID" value="CAI5455285.1"/>
    <property type="molecule type" value="Genomic_DNA"/>
</dbReference>
<dbReference type="SMART" id="SM00149">
    <property type="entry name" value="PLCYc"/>
    <property type="match status" value="1"/>
</dbReference>
<dbReference type="SUPFAM" id="SSF51695">
    <property type="entry name" value="PLC-like phosphodiesterases"/>
    <property type="match status" value="1"/>
</dbReference>
<dbReference type="PROSITE" id="PS50008">
    <property type="entry name" value="PIPLC_Y_DOMAIN"/>
    <property type="match status" value="1"/>
</dbReference>
<feature type="region of interest" description="Disordered" evidence="3">
    <location>
        <begin position="902"/>
        <end position="921"/>
    </location>
</feature>
<dbReference type="OrthoDB" id="269822at2759"/>
<dbReference type="SUPFAM" id="SSF54236">
    <property type="entry name" value="Ubiquitin-like"/>
    <property type="match status" value="2"/>
</dbReference>
<dbReference type="Pfam" id="PF00388">
    <property type="entry name" value="PI-PLC-X"/>
    <property type="match status" value="1"/>
</dbReference>
<dbReference type="SUPFAM" id="SSF49562">
    <property type="entry name" value="C2 domain (Calcium/lipid-binding domain, CaLB)"/>
    <property type="match status" value="1"/>
</dbReference>
<dbReference type="Gene3D" id="3.20.20.190">
    <property type="entry name" value="Phosphatidylinositol (PI) phosphodiesterase"/>
    <property type="match status" value="1"/>
</dbReference>
<dbReference type="Gene3D" id="2.60.40.150">
    <property type="entry name" value="C2 domain"/>
    <property type="match status" value="1"/>
</dbReference>
<evidence type="ECO:0000256" key="3">
    <source>
        <dbReference type="SAM" id="MobiDB-lite"/>
    </source>
</evidence>
<dbReference type="PANTHER" id="PTHR10336">
    <property type="entry name" value="PHOSPHOINOSITIDE-SPECIFIC PHOSPHOLIPASE C FAMILY PROTEIN"/>
    <property type="match status" value="1"/>
</dbReference>
<evidence type="ECO:0000256" key="2">
    <source>
        <dbReference type="RuleBase" id="RU361133"/>
    </source>
</evidence>
<dbReference type="GO" id="GO:0004435">
    <property type="term" value="F:phosphatidylinositol-4,5-bisphosphate phospholipase C activity"/>
    <property type="evidence" value="ECO:0007669"/>
    <property type="project" value="UniProtKB-EC"/>
</dbReference>
<dbReference type="GO" id="GO:0051209">
    <property type="term" value="P:release of sequestered calcium ion into cytosol"/>
    <property type="evidence" value="ECO:0007669"/>
    <property type="project" value="TreeGrafter"/>
</dbReference>
<dbReference type="InterPro" id="IPR000008">
    <property type="entry name" value="C2_dom"/>
</dbReference>
<keyword evidence="1" id="KW-0807">Transducer</keyword>
<dbReference type="GO" id="GO:0046488">
    <property type="term" value="P:phosphatidylinositol metabolic process"/>
    <property type="evidence" value="ECO:0007669"/>
    <property type="project" value="TreeGrafter"/>
</dbReference>
<feature type="domain" description="PI-PLC Y-box" evidence="5">
    <location>
        <begin position="410"/>
        <end position="500"/>
    </location>
</feature>
<feature type="compositionally biased region" description="Polar residues" evidence="3">
    <location>
        <begin position="264"/>
        <end position="288"/>
    </location>
</feature>
<dbReference type="InterPro" id="IPR028398">
    <property type="entry name" value="PLC-epsilon1_RA2"/>
</dbReference>
<dbReference type="InterPro" id="IPR001711">
    <property type="entry name" value="PLipase_C_Pinositol-sp_Y"/>
</dbReference>
<organism evidence="7 8">
    <name type="scientific">Caenorhabditis angaria</name>
    <dbReference type="NCBI Taxonomy" id="860376"/>
    <lineage>
        <taxon>Eukaryota</taxon>
        <taxon>Metazoa</taxon>
        <taxon>Ecdysozoa</taxon>
        <taxon>Nematoda</taxon>
        <taxon>Chromadorea</taxon>
        <taxon>Rhabditida</taxon>
        <taxon>Rhabditina</taxon>
        <taxon>Rhabditomorpha</taxon>
        <taxon>Rhabditoidea</taxon>
        <taxon>Rhabditidae</taxon>
        <taxon>Peloderinae</taxon>
        <taxon>Caenorhabditis</taxon>
    </lineage>
</organism>
<keyword evidence="2" id="KW-0443">Lipid metabolism</keyword>
<comment type="catalytic activity">
    <reaction evidence="2">
        <text>a 1,2-diacyl-sn-glycero-3-phospho-(1D-myo-inositol-4,5-bisphosphate) + H2O = 1D-myo-inositol 1,4,5-trisphosphate + a 1,2-diacyl-sn-glycerol + H(+)</text>
        <dbReference type="Rhea" id="RHEA:33179"/>
        <dbReference type="ChEBI" id="CHEBI:15377"/>
        <dbReference type="ChEBI" id="CHEBI:15378"/>
        <dbReference type="ChEBI" id="CHEBI:17815"/>
        <dbReference type="ChEBI" id="CHEBI:58456"/>
        <dbReference type="ChEBI" id="CHEBI:203600"/>
        <dbReference type="EC" id="3.1.4.11"/>
    </reaction>
</comment>
<dbReference type="Pfam" id="PF00168">
    <property type="entry name" value="C2"/>
    <property type="match status" value="1"/>
</dbReference>
<dbReference type="CDD" id="cd00275">
    <property type="entry name" value="C2_PLC_like"/>
    <property type="match status" value="1"/>
</dbReference>
<dbReference type="Pfam" id="PF00387">
    <property type="entry name" value="PI-PLC-Y"/>
    <property type="match status" value="1"/>
</dbReference>
<dbReference type="InterPro" id="IPR001192">
    <property type="entry name" value="PI-PLC_fam"/>
</dbReference>
<dbReference type="FunFam" id="3.10.20.90:FF:000512">
    <property type="entry name" value="Phosphoinositide phospholipase C"/>
    <property type="match status" value="1"/>
</dbReference>
<keyword evidence="2" id="KW-0442">Lipid degradation</keyword>
<feature type="region of interest" description="Disordered" evidence="3">
    <location>
        <begin position="203"/>
        <end position="292"/>
    </location>
</feature>
<dbReference type="SMART" id="SM00314">
    <property type="entry name" value="RA"/>
    <property type="match status" value="2"/>
</dbReference>
<dbReference type="PRINTS" id="PR00390">
    <property type="entry name" value="PHPHLIPASEC"/>
</dbReference>
<feature type="domain" description="C2" evidence="4">
    <location>
        <begin position="506"/>
        <end position="632"/>
    </location>
</feature>
<feature type="domain" description="Ras-associating" evidence="6">
    <location>
        <begin position="685"/>
        <end position="780"/>
    </location>
</feature>
<dbReference type="PANTHER" id="PTHR10336:SF6">
    <property type="entry name" value="1-PHOSPHATIDYLINOSITOL 4,5-BISPHOSPHATE PHOSPHODIESTERASE EPSILON-1"/>
    <property type="match status" value="1"/>
</dbReference>
<evidence type="ECO:0000256" key="1">
    <source>
        <dbReference type="ARBA" id="ARBA00023224"/>
    </source>
</evidence>
<keyword evidence="8" id="KW-1185">Reference proteome</keyword>
<feature type="compositionally biased region" description="Polar residues" evidence="3">
    <location>
        <begin position="354"/>
        <end position="368"/>
    </location>
</feature>
<dbReference type="GO" id="GO:0007186">
    <property type="term" value="P:G protein-coupled receptor signaling pathway"/>
    <property type="evidence" value="ECO:0007669"/>
    <property type="project" value="TreeGrafter"/>
</dbReference>
<dbReference type="FunFam" id="3.10.20.90:FF:000238">
    <property type="entry name" value="Phosphoinositide phospholipase C"/>
    <property type="match status" value="1"/>
</dbReference>
<dbReference type="AlphaFoldDB" id="A0A9P1J265"/>
<dbReference type="GO" id="GO:0007265">
    <property type="term" value="P:Ras protein signal transduction"/>
    <property type="evidence" value="ECO:0007669"/>
    <property type="project" value="TreeGrafter"/>
</dbReference>
<dbReference type="InterPro" id="IPR017946">
    <property type="entry name" value="PLC-like_Pdiesterase_TIM-brl"/>
</dbReference>
<evidence type="ECO:0000313" key="8">
    <source>
        <dbReference type="Proteomes" id="UP001152747"/>
    </source>
</evidence>
<proteinExistence type="predicted"/>
<dbReference type="CDD" id="cd08596">
    <property type="entry name" value="PI-PLCc_epsilon"/>
    <property type="match status" value="1"/>
</dbReference>